<protein>
    <recommendedName>
        <fullName evidence="3">Apple domain-containing protein</fullName>
    </recommendedName>
</protein>
<comment type="caution">
    <text evidence="1">The sequence shown here is derived from an EMBL/GenBank/DDBJ whole genome shotgun (WGS) entry which is preliminary data.</text>
</comment>
<sequence>MANATPFPSAYAGFFRPSPVPSVLSSQVCSVVVSGYDYRNNTMIEFNVAGTDQEKLDQCCSACSSSVGCSGFVLSSGTCSVKSAMENRVPSRGVISGYYGKTNLRRACAV</sequence>
<accession>A0A1V9Z9A6</accession>
<gene>
    <name evidence="1" type="ORF">THRCLA_22236</name>
</gene>
<name>A0A1V9Z9A6_9STRA</name>
<evidence type="ECO:0000313" key="1">
    <source>
        <dbReference type="EMBL" id="OQR94430.1"/>
    </source>
</evidence>
<dbReference type="AlphaFoldDB" id="A0A1V9Z9A6"/>
<dbReference type="Gene3D" id="3.50.4.10">
    <property type="entry name" value="Hepatocyte Growth Factor"/>
    <property type="match status" value="1"/>
</dbReference>
<dbReference type="EMBL" id="JNBS01002185">
    <property type="protein sequence ID" value="OQR94430.1"/>
    <property type="molecule type" value="Genomic_DNA"/>
</dbReference>
<evidence type="ECO:0000313" key="2">
    <source>
        <dbReference type="Proteomes" id="UP000243217"/>
    </source>
</evidence>
<proteinExistence type="predicted"/>
<keyword evidence="2" id="KW-1185">Reference proteome</keyword>
<reference evidence="1 2" key="1">
    <citation type="journal article" date="2014" name="Genome Biol. Evol.">
        <title>The secreted proteins of Achlya hypogyna and Thraustotheca clavata identify the ancestral oomycete secretome and reveal gene acquisitions by horizontal gene transfer.</title>
        <authorList>
            <person name="Misner I."/>
            <person name="Blouin N."/>
            <person name="Leonard G."/>
            <person name="Richards T.A."/>
            <person name="Lane C.E."/>
        </authorList>
    </citation>
    <scope>NUCLEOTIDE SEQUENCE [LARGE SCALE GENOMIC DNA]</scope>
    <source>
        <strain evidence="1 2">ATCC 34112</strain>
    </source>
</reference>
<organism evidence="1 2">
    <name type="scientific">Thraustotheca clavata</name>
    <dbReference type="NCBI Taxonomy" id="74557"/>
    <lineage>
        <taxon>Eukaryota</taxon>
        <taxon>Sar</taxon>
        <taxon>Stramenopiles</taxon>
        <taxon>Oomycota</taxon>
        <taxon>Saprolegniomycetes</taxon>
        <taxon>Saprolegniales</taxon>
        <taxon>Achlyaceae</taxon>
        <taxon>Thraustotheca</taxon>
    </lineage>
</organism>
<evidence type="ECO:0008006" key="3">
    <source>
        <dbReference type="Google" id="ProtNLM"/>
    </source>
</evidence>
<dbReference type="Proteomes" id="UP000243217">
    <property type="component" value="Unassembled WGS sequence"/>
</dbReference>